<dbReference type="KEGG" id="gsn:YC6258_05453"/>
<dbReference type="AlphaFoldDB" id="A0A0C5VVY2"/>
<keyword evidence="2" id="KW-1185">Reference proteome</keyword>
<sequence length="38" mass="4109">MMNGKLSSIRAQRLSPLSFCLGSHGQLTQTYRATVAAL</sequence>
<dbReference type="STRING" id="1445510.YC6258_05453"/>
<evidence type="ECO:0000313" key="2">
    <source>
        <dbReference type="Proteomes" id="UP000032266"/>
    </source>
</evidence>
<organism evidence="1 2">
    <name type="scientific">Gynuella sunshinyii YC6258</name>
    <dbReference type="NCBI Taxonomy" id="1445510"/>
    <lineage>
        <taxon>Bacteria</taxon>
        <taxon>Pseudomonadati</taxon>
        <taxon>Pseudomonadota</taxon>
        <taxon>Gammaproteobacteria</taxon>
        <taxon>Oceanospirillales</taxon>
        <taxon>Saccharospirillaceae</taxon>
        <taxon>Gynuella</taxon>
    </lineage>
</organism>
<proteinExistence type="predicted"/>
<protein>
    <submittedName>
        <fullName evidence="1">Uncharacterized protein</fullName>
    </submittedName>
</protein>
<accession>A0A0C5VVY2</accession>
<evidence type="ECO:0000313" key="1">
    <source>
        <dbReference type="EMBL" id="AJQ97483.1"/>
    </source>
</evidence>
<dbReference type="EMBL" id="CP007142">
    <property type="protein sequence ID" value="AJQ97483.1"/>
    <property type="molecule type" value="Genomic_DNA"/>
</dbReference>
<gene>
    <name evidence="1" type="ORF">YC6258_05453</name>
</gene>
<name>A0A0C5VVY2_9GAMM</name>
<reference evidence="1 2" key="1">
    <citation type="submission" date="2014-01" db="EMBL/GenBank/DDBJ databases">
        <title>Full genme sequencing of cellulolytic bacterium Gynuella sunshinyii YC6258T gen. nov., sp. nov.</title>
        <authorList>
            <person name="Khan H."/>
            <person name="Chung E.J."/>
            <person name="Chung Y.R."/>
        </authorList>
    </citation>
    <scope>NUCLEOTIDE SEQUENCE [LARGE SCALE GENOMIC DNA]</scope>
    <source>
        <strain evidence="1 2">YC6258</strain>
    </source>
</reference>
<dbReference type="Proteomes" id="UP000032266">
    <property type="component" value="Chromosome"/>
</dbReference>
<dbReference type="HOGENOM" id="CLU_3328504_0_0_6"/>